<dbReference type="EMBL" id="BEYU01000149">
    <property type="protein sequence ID" value="GBG33265.1"/>
    <property type="molecule type" value="Genomic_DNA"/>
</dbReference>
<feature type="compositionally biased region" description="Basic and acidic residues" evidence="1">
    <location>
        <begin position="82"/>
        <end position="91"/>
    </location>
</feature>
<dbReference type="Proteomes" id="UP000241890">
    <property type="component" value="Unassembled WGS sequence"/>
</dbReference>
<feature type="transmembrane region" description="Helical" evidence="2">
    <location>
        <begin position="122"/>
        <end position="139"/>
    </location>
</feature>
<dbReference type="InParanoid" id="A0A2R5GRN7"/>
<sequence>MQTDVAYASPTSIGGDLERGTSHEDLDLSHKPEDDTRAQDMHDHEGENPDQAPESPGIPQDEDEEVHDNVQHEEEELTSHQMHADHDEAHARASKSKVKRKTTIITTTITACMINTNTSTSTSSTLTTLMIMIMIMIIFTRRIQNLSILTNIAG</sequence>
<dbReference type="AlphaFoldDB" id="A0A2R5GRN7"/>
<feature type="compositionally biased region" description="Basic and acidic residues" evidence="1">
    <location>
        <begin position="16"/>
        <end position="47"/>
    </location>
</feature>
<comment type="caution">
    <text evidence="3">The sequence shown here is derived from an EMBL/GenBank/DDBJ whole genome shotgun (WGS) entry which is preliminary data.</text>
</comment>
<keyword evidence="2" id="KW-0812">Transmembrane</keyword>
<feature type="region of interest" description="Disordered" evidence="1">
    <location>
        <begin position="1"/>
        <end position="98"/>
    </location>
</feature>
<evidence type="ECO:0000256" key="1">
    <source>
        <dbReference type="SAM" id="MobiDB-lite"/>
    </source>
</evidence>
<organism evidence="3 4">
    <name type="scientific">Hondaea fermentalgiana</name>
    <dbReference type="NCBI Taxonomy" id="2315210"/>
    <lineage>
        <taxon>Eukaryota</taxon>
        <taxon>Sar</taxon>
        <taxon>Stramenopiles</taxon>
        <taxon>Bigyra</taxon>
        <taxon>Labyrinthulomycetes</taxon>
        <taxon>Thraustochytrida</taxon>
        <taxon>Thraustochytriidae</taxon>
        <taxon>Hondaea</taxon>
    </lineage>
</organism>
<protein>
    <submittedName>
        <fullName evidence="3">Uncharacterized protein</fullName>
    </submittedName>
</protein>
<keyword evidence="4" id="KW-1185">Reference proteome</keyword>
<evidence type="ECO:0000256" key="2">
    <source>
        <dbReference type="SAM" id="Phobius"/>
    </source>
</evidence>
<proteinExistence type="predicted"/>
<evidence type="ECO:0000313" key="4">
    <source>
        <dbReference type="Proteomes" id="UP000241890"/>
    </source>
</evidence>
<keyword evidence="2" id="KW-0472">Membrane</keyword>
<keyword evidence="2" id="KW-1133">Transmembrane helix</keyword>
<reference evidence="3 4" key="1">
    <citation type="submission" date="2017-12" db="EMBL/GenBank/DDBJ databases">
        <title>Sequencing, de novo assembly and annotation of complete genome of a new Thraustochytrid species, strain FCC1311.</title>
        <authorList>
            <person name="Sedici K."/>
            <person name="Godart F."/>
            <person name="Aiese Cigliano R."/>
            <person name="Sanseverino W."/>
            <person name="Barakat M."/>
            <person name="Ortet P."/>
            <person name="Marechal E."/>
            <person name="Cagnac O."/>
            <person name="Amato A."/>
        </authorList>
    </citation>
    <scope>NUCLEOTIDE SEQUENCE [LARGE SCALE GENOMIC DNA]</scope>
</reference>
<evidence type="ECO:0000313" key="3">
    <source>
        <dbReference type="EMBL" id="GBG33265.1"/>
    </source>
</evidence>
<accession>A0A2R5GRN7</accession>
<gene>
    <name evidence="3" type="ORF">FCC1311_094892</name>
</gene>
<name>A0A2R5GRN7_9STRA</name>